<dbReference type="GO" id="GO:0098609">
    <property type="term" value="P:cell-cell adhesion"/>
    <property type="evidence" value="ECO:0007669"/>
    <property type="project" value="TreeGrafter"/>
</dbReference>
<keyword evidence="5" id="KW-0393">Immunoglobulin domain</keyword>
<organism evidence="7 8">
    <name type="scientific">Oikopleura dioica</name>
    <name type="common">Tunicate</name>
    <dbReference type="NCBI Taxonomy" id="34765"/>
    <lineage>
        <taxon>Eukaryota</taxon>
        <taxon>Metazoa</taxon>
        <taxon>Chordata</taxon>
        <taxon>Tunicata</taxon>
        <taxon>Appendicularia</taxon>
        <taxon>Copelata</taxon>
        <taxon>Oikopleuridae</taxon>
        <taxon>Oikopleura</taxon>
    </lineage>
</organism>
<sequence length="258" mass="28135">MKFFKLAALQMMIASAQEIKPEEKIISRGGDIRLSCKVNTTENTLWINSYRGEAGLPSIPRAVAIGEKPMMDLGEVSYASGDYSLTIKNADDDKQGLWNCQQNTQVVASYNLVVDVPPEIEMVSASPVEVGEDSTLICQASGRPRPRIYWTRKGELGENNIDGAKTIELGDVDGVQRTQGTLIVKNVTKSMIAEISCNAESRGATVTEMTDVNVKCLPKTTNEAKTQARKSRKNGASRTCLSKNLMSLAIILLAYLSI</sequence>
<keyword evidence="2" id="KW-0472">Membrane</keyword>
<evidence type="ECO:0000256" key="2">
    <source>
        <dbReference type="ARBA" id="ARBA00023136"/>
    </source>
</evidence>
<dbReference type="SUPFAM" id="SSF48726">
    <property type="entry name" value="Immunoglobulin"/>
    <property type="match status" value="2"/>
</dbReference>
<dbReference type="InterPro" id="IPR051275">
    <property type="entry name" value="Cell_adhesion_signaling"/>
</dbReference>
<dbReference type="SMART" id="SM00409">
    <property type="entry name" value="IG"/>
    <property type="match status" value="2"/>
</dbReference>
<dbReference type="PANTHER" id="PTHR11640:SF164">
    <property type="entry name" value="MAM DOMAIN-CONTAINING GLYCOSYLPHOSPHATIDYLINOSITOL ANCHOR PROTEIN 1"/>
    <property type="match status" value="1"/>
</dbReference>
<dbReference type="InParanoid" id="E4Y115"/>
<dbReference type="EMBL" id="FN653555">
    <property type="protein sequence ID" value="CBY15562.1"/>
    <property type="molecule type" value="Genomic_DNA"/>
</dbReference>
<evidence type="ECO:0000313" key="7">
    <source>
        <dbReference type="EMBL" id="CBY15562.1"/>
    </source>
</evidence>
<dbReference type="PANTHER" id="PTHR11640">
    <property type="entry name" value="NEPHRIN"/>
    <property type="match status" value="1"/>
</dbReference>
<dbReference type="PROSITE" id="PS50835">
    <property type="entry name" value="IG_LIKE"/>
    <property type="match status" value="1"/>
</dbReference>
<keyword evidence="8" id="KW-1185">Reference proteome</keyword>
<dbReference type="OrthoDB" id="10012075at2759"/>
<dbReference type="InterPro" id="IPR013783">
    <property type="entry name" value="Ig-like_fold"/>
</dbReference>
<dbReference type="AlphaFoldDB" id="E4Y115"/>
<dbReference type="Gene3D" id="2.60.40.10">
    <property type="entry name" value="Immunoglobulins"/>
    <property type="match status" value="2"/>
</dbReference>
<keyword evidence="4" id="KW-0325">Glycoprotein</keyword>
<reference evidence="7 8" key="1">
    <citation type="journal article" date="2010" name="Science">
        <title>Plasticity of animal genome architecture unmasked by rapid evolution of a pelagic tunicate.</title>
        <authorList>
            <person name="Denoeud F."/>
            <person name="Henriet S."/>
            <person name="Mungpakdee S."/>
            <person name="Aury J.M."/>
            <person name="Da Silva C."/>
            <person name="Brinkmann H."/>
            <person name="Mikhaleva J."/>
            <person name="Olsen L.C."/>
            <person name="Jubin C."/>
            <person name="Canestro C."/>
            <person name="Bouquet J.M."/>
            <person name="Danks G."/>
            <person name="Poulain J."/>
            <person name="Campsteijn C."/>
            <person name="Adamski M."/>
            <person name="Cross I."/>
            <person name="Yadetie F."/>
            <person name="Muffato M."/>
            <person name="Louis A."/>
            <person name="Butcher S."/>
            <person name="Tsagkogeorga G."/>
            <person name="Konrad A."/>
            <person name="Singh S."/>
            <person name="Jensen M.F."/>
            <person name="Cong E.H."/>
            <person name="Eikeseth-Otteraa H."/>
            <person name="Noel B."/>
            <person name="Anthouard V."/>
            <person name="Porcel B.M."/>
            <person name="Kachouri-Lafond R."/>
            <person name="Nishino A."/>
            <person name="Ugolini M."/>
            <person name="Chourrout P."/>
            <person name="Nishida H."/>
            <person name="Aasland R."/>
            <person name="Huzurbazar S."/>
            <person name="Westhof E."/>
            <person name="Delsuc F."/>
            <person name="Lehrach H."/>
            <person name="Reinhardt R."/>
            <person name="Weissenbach J."/>
            <person name="Roy S.W."/>
            <person name="Artiguenave F."/>
            <person name="Postlethwait J.H."/>
            <person name="Manak J.R."/>
            <person name="Thompson E.M."/>
            <person name="Jaillon O."/>
            <person name="Du Pasquier L."/>
            <person name="Boudinot P."/>
            <person name="Liberles D.A."/>
            <person name="Volff J.N."/>
            <person name="Philippe H."/>
            <person name="Lenhard B."/>
            <person name="Roest Crollius H."/>
            <person name="Wincker P."/>
            <person name="Chourrout D."/>
        </authorList>
    </citation>
    <scope>NUCLEOTIDE SEQUENCE [LARGE SCALE GENOMIC DNA]</scope>
</reference>
<evidence type="ECO:0000256" key="3">
    <source>
        <dbReference type="ARBA" id="ARBA00023157"/>
    </source>
</evidence>
<feature type="domain" description="Ig-like" evidence="6">
    <location>
        <begin position="118"/>
        <end position="207"/>
    </location>
</feature>
<evidence type="ECO:0000256" key="5">
    <source>
        <dbReference type="ARBA" id="ARBA00023319"/>
    </source>
</evidence>
<evidence type="ECO:0000259" key="6">
    <source>
        <dbReference type="PROSITE" id="PS50835"/>
    </source>
</evidence>
<evidence type="ECO:0000256" key="4">
    <source>
        <dbReference type="ARBA" id="ARBA00023180"/>
    </source>
</evidence>
<evidence type="ECO:0000256" key="1">
    <source>
        <dbReference type="ARBA" id="ARBA00004479"/>
    </source>
</evidence>
<dbReference type="GO" id="GO:0005911">
    <property type="term" value="C:cell-cell junction"/>
    <property type="evidence" value="ECO:0007669"/>
    <property type="project" value="TreeGrafter"/>
</dbReference>
<dbReference type="InterPro" id="IPR003599">
    <property type="entry name" value="Ig_sub"/>
</dbReference>
<dbReference type="Proteomes" id="UP000001307">
    <property type="component" value="Unassembled WGS sequence"/>
</dbReference>
<keyword evidence="3" id="KW-1015">Disulfide bond</keyword>
<accession>E4Y115</accession>
<protein>
    <recommendedName>
        <fullName evidence="6">Ig-like domain-containing protein</fullName>
    </recommendedName>
</protein>
<evidence type="ECO:0000313" key="8">
    <source>
        <dbReference type="Proteomes" id="UP000001307"/>
    </source>
</evidence>
<name>E4Y115_OIKDI</name>
<dbReference type="InterPro" id="IPR007110">
    <property type="entry name" value="Ig-like_dom"/>
</dbReference>
<dbReference type="Pfam" id="PF13927">
    <property type="entry name" value="Ig_3"/>
    <property type="match status" value="1"/>
</dbReference>
<gene>
    <name evidence="7" type="ORF">GSOID_T00013860001</name>
</gene>
<dbReference type="GO" id="GO:0005886">
    <property type="term" value="C:plasma membrane"/>
    <property type="evidence" value="ECO:0007669"/>
    <property type="project" value="TreeGrafter"/>
</dbReference>
<dbReference type="InterPro" id="IPR036179">
    <property type="entry name" value="Ig-like_dom_sf"/>
</dbReference>
<comment type="subcellular location">
    <subcellularLocation>
        <location evidence="1">Membrane</location>
        <topology evidence="1">Single-pass type I membrane protein</topology>
    </subcellularLocation>
</comment>
<dbReference type="GO" id="GO:0050839">
    <property type="term" value="F:cell adhesion molecule binding"/>
    <property type="evidence" value="ECO:0007669"/>
    <property type="project" value="TreeGrafter"/>
</dbReference>
<proteinExistence type="predicted"/>